<accession>A0ABX0NX45</accession>
<proteinExistence type="predicted"/>
<sequence>MNSEFKREVMDCMEEFAFTVRMTRLYEDAELDRLKGLLSELADVLQHETVIDKDLVGSLYTLPQVVRNMFLSYDGPPTVRLEQFARLEDAWVDLDALVLDCLHRPAT</sequence>
<comment type="caution">
    <text evidence="1">The sequence shown here is derived from an EMBL/GenBank/DDBJ whole genome shotgun (WGS) entry which is preliminary data.</text>
</comment>
<protein>
    <submittedName>
        <fullName evidence="1">Uncharacterized protein</fullName>
    </submittedName>
</protein>
<organism evidence="1 2">
    <name type="scientific">Massilia mucilaginosa</name>
    <dbReference type="NCBI Taxonomy" id="2609282"/>
    <lineage>
        <taxon>Bacteria</taxon>
        <taxon>Pseudomonadati</taxon>
        <taxon>Pseudomonadota</taxon>
        <taxon>Betaproteobacteria</taxon>
        <taxon>Burkholderiales</taxon>
        <taxon>Oxalobacteraceae</taxon>
        <taxon>Telluria group</taxon>
        <taxon>Massilia</taxon>
    </lineage>
</organism>
<name>A0ABX0NX45_9BURK</name>
<dbReference type="Proteomes" id="UP000609726">
    <property type="component" value="Unassembled WGS sequence"/>
</dbReference>
<keyword evidence="2" id="KW-1185">Reference proteome</keyword>
<dbReference type="RefSeq" id="WP_166879090.1">
    <property type="nucleotide sequence ID" value="NZ_WHJH01000027.1"/>
</dbReference>
<gene>
    <name evidence="1" type="ORF">F2P45_20005</name>
</gene>
<reference evidence="1 2" key="1">
    <citation type="submission" date="2019-10" db="EMBL/GenBank/DDBJ databases">
        <title>Taxonomy of Antarctic Massilia spp.: description of Massilia rubra sp. nov., Massilia aquatica sp. nov., Massilia mucilaginosa sp. nov., Massilia frigida sp. nov. isolated from streams, lakes and regoliths.</title>
        <authorList>
            <person name="Holochova P."/>
            <person name="Sedlacek I."/>
            <person name="Kralova S."/>
            <person name="Maslanova I."/>
            <person name="Busse H.-J."/>
            <person name="Stankova E."/>
            <person name="Vrbovska V."/>
            <person name="Kovarovic V."/>
            <person name="Bartak M."/>
            <person name="Svec P."/>
            <person name="Pantucek R."/>
        </authorList>
    </citation>
    <scope>NUCLEOTIDE SEQUENCE [LARGE SCALE GENOMIC DNA]</scope>
    <source>
        <strain evidence="1 2">CCM 8733</strain>
    </source>
</reference>
<evidence type="ECO:0000313" key="1">
    <source>
        <dbReference type="EMBL" id="NHZ91280.1"/>
    </source>
</evidence>
<evidence type="ECO:0000313" key="2">
    <source>
        <dbReference type="Proteomes" id="UP000609726"/>
    </source>
</evidence>
<dbReference type="EMBL" id="WHJH01000027">
    <property type="protein sequence ID" value="NHZ91280.1"/>
    <property type="molecule type" value="Genomic_DNA"/>
</dbReference>